<evidence type="ECO:0000259" key="5">
    <source>
        <dbReference type="PROSITE" id="PS50893"/>
    </source>
</evidence>
<reference evidence="6 7" key="1">
    <citation type="submission" date="2016-10" db="EMBL/GenBank/DDBJ databases">
        <authorList>
            <person name="de Groot N.N."/>
        </authorList>
    </citation>
    <scope>NUCLEOTIDE SEQUENCE [LARGE SCALE GENOMIC DNA]</scope>
    <source>
        <strain evidence="6 7">DSM 19981</strain>
    </source>
</reference>
<dbReference type="RefSeq" id="WP_092958744.1">
    <property type="nucleotide sequence ID" value="NZ_FOSQ01000002.1"/>
</dbReference>
<dbReference type="AlphaFoldDB" id="A0A1I3ZKY2"/>
<dbReference type="PANTHER" id="PTHR42788">
    <property type="entry name" value="TAURINE IMPORT ATP-BINDING PROTEIN-RELATED"/>
    <property type="match status" value="1"/>
</dbReference>
<dbReference type="OrthoDB" id="9807242at2"/>
<feature type="domain" description="ABC transporter" evidence="5">
    <location>
        <begin position="4"/>
        <end position="237"/>
    </location>
</feature>
<dbReference type="PROSITE" id="PS00211">
    <property type="entry name" value="ABC_TRANSPORTER_1"/>
    <property type="match status" value="1"/>
</dbReference>
<dbReference type="Pfam" id="PF00005">
    <property type="entry name" value="ABC_tran"/>
    <property type="match status" value="1"/>
</dbReference>
<organism evidence="6 7">
    <name type="scientific">Falsiroseomonas stagni DSM 19981</name>
    <dbReference type="NCBI Taxonomy" id="1123062"/>
    <lineage>
        <taxon>Bacteria</taxon>
        <taxon>Pseudomonadati</taxon>
        <taxon>Pseudomonadota</taxon>
        <taxon>Alphaproteobacteria</taxon>
        <taxon>Acetobacterales</taxon>
        <taxon>Roseomonadaceae</taxon>
        <taxon>Falsiroseomonas</taxon>
    </lineage>
</organism>
<accession>A0A1I3ZKY2</accession>
<dbReference type="SMART" id="SM00382">
    <property type="entry name" value="AAA"/>
    <property type="match status" value="1"/>
</dbReference>
<dbReference type="STRING" id="1123062.SAMN02745775_102564"/>
<keyword evidence="3" id="KW-0547">Nucleotide-binding</keyword>
<dbReference type="InterPro" id="IPR050166">
    <property type="entry name" value="ABC_transporter_ATP-bind"/>
</dbReference>
<dbReference type="InterPro" id="IPR027417">
    <property type="entry name" value="P-loop_NTPase"/>
</dbReference>
<evidence type="ECO:0000256" key="4">
    <source>
        <dbReference type="ARBA" id="ARBA00022840"/>
    </source>
</evidence>
<evidence type="ECO:0000256" key="1">
    <source>
        <dbReference type="ARBA" id="ARBA00005417"/>
    </source>
</evidence>
<evidence type="ECO:0000313" key="6">
    <source>
        <dbReference type="EMBL" id="SFK44748.1"/>
    </source>
</evidence>
<protein>
    <submittedName>
        <fullName evidence="6">NitT/TauT family transport system ATP-binding protein</fullName>
    </submittedName>
</protein>
<comment type="similarity">
    <text evidence="1">Belongs to the ABC transporter superfamily.</text>
</comment>
<dbReference type="GO" id="GO:0005524">
    <property type="term" value="F:ATP binding"/>
    <property type="evidence" value="ECO:0007669"/>
    <property type="project" value="UniProtKB-KW"/>
</dbReference>
<proteinExistence type="inferred from homology"/>
<evidence type="ECO:0000256" key="2">
    <source>
        <dbReference type="ARBA" id="ARBA00022448"/>
    </source>
</evidence>
<evidence type="ECO:0000256" key="3">
    <source>
        <dbReference type="ARBA" id="ARBA00022741"/>
    </source>
</evidence>
<dbReference type="CDD" id="cd03293">
    <property type="entry name" value="ABC_NrtD_SsuB_transporters"/>
    <property type="match status" value="1"/>
</dbReference>
<dbReference type="PANTHER" id="PTHR42788:SF13">
    <property type="entry name" value="ALIPHATIC SULFONATES IMPORT ATP-BINDING PROTEIN SSUB"/>
    <property type="match status" value="1"/>
</dbReference>
<dbReference type="GO" id="GO:0016887">
    <property type="term" value="F:ATP hydrolysis activity"/>
    <property type="evidence" value="ECO:0007669"/>
    <property type="project" value="InterPro"/>
</dbReference>
<keyword evidence="7" id="KW-1185">Reference proteome</keyword>
<dbReference type="Gene3D" id="3.40.50.300">
    <property type="entry name" value="P-loop containing nucleotide triphosphate hydrolases"/>
    <property type="match status" value="1"/>
</dbReference>
<name>A0A1I3ZKY2_9PROT</name>
<dbReference type="InterPro" id="IPR003439">
    <property type="entry name" value="ABC_transporter-like_ATP-bd"/>
</dbReference>
<dbReference type="EMBL" id="FOSQ01000002">
    <property type="protein sequence ID" value="SFK44748.1"/>
    <property type="molecule type" value="Genomic_DNA"/>
</dbReference>
<dbReference type="InterPro" id="IPR017871">
    <property type="entry name" value="ABC_transporter-like_CS"/>
</dbReference>
<dbReference type="InterPro" id="IPR003593">
    <property type="entry name" value="AAA+_ATPase"/>
</dbReference>
<dbReference type="SUPFAM" id="SSF52540">
    <property type="entry name" value="P-loop containing nucleoside triphosphate hydrolases"/>
    <property type="match status" value="1"/>
</dbReference>
<evidence type="ECO:0000313" key="7">
    <source>
        <dbReference type="Proteomes" id="UP000199473"/>
    </source>
</evidence>
<dbReference type="PROSITE" id="PS50893">
    <property type="entry name" value="ABC_TRANSPORTER_2"/>
    <property type="match status" value="1"/>
</dbReference>
<keyword evidence="2" id="KW-0813">Transport</keyword>
<keyword evidence="4 6" id="KW-0067">ATP-binding</keyword>
<gene>
    <name evidence="6" type="ORF">SAMN02745775_102564</name>
</gene>
<dbReference type="Proteomes" id="UP000199473">
    <property type="component" value="Unassembled WGS sequence"/>
</dbReference>
<sequence length="257" mass="28532">MRFLELDEVTKEYPTRGGKPARVMDRVSLSVEEGEFLAVLGPSGCGKSTLLQMAAGLLPATSGSVRLAGRAVTAPPPEAVYVFQQYSRSLLPWRSVRDNVAFATEHRLGRRRAREAAEEPLKQVGLDGFGDHFPWQLSGGMQQRVAIARALAAGPAMLLMDEPFSAVDALTRLDLQSLVLDIWSRRRLTIMLVTHDVEEAIQLADRIVVLTNRPTTVAEEIKVALPRPRDPIATREHPRFLELRHHLLDKLLARHAG</sequence>